<name>A0ABN9X3N9_9DINO</name>
<comment type="caution">
    <text evidence="1">The sequence shown here is derived from an EMBL/GenBank/DDBJ whole genome shotgun (WGS) entry which is preliminary data.</text>
</comment>
<proteinExistence type="predicted"/>
<keyword evidence="2" id="KW-1185">Reference proteome</keyword>
<dbReference type="Proteomes" id="UP001189429">
    <property type="component" value="Unassembled WGS sequence"/>
</dbReference>
<accession>A0ABN9X3N9</accession>
<evidence type="ECO:0000313" key="2">
    <source>
        <dbReference type="Proteomes" id="UP001189429"/>
    </source>
</evidence>
<gene>
    <name evidence="1" type="ORF">PCOR1329_LOCUS72210</name>
</gene>
<protein>
    <submittedName>
        <fullName evidence="1">Uncharacterized protein</fullName>
    </submittedName>
</protein>
<sequence length="425" mass="46879">AMQDAIDGLMAEALEHQDLCAEMRREQMDRGRFFLHEAPRIAMSWRTKGIRDFLVRSDAFRVANGQPDGSVKDVTVQGRAGWMTNSLCVAKELAQFQCRIWRGGHRRHRHPLDGKAKRKAYYPPALVETILRGFEAQVLFDKMASGMGISHGTIFDDVIGAQLPPEKVAQARGADIEFLRSFPVYKPVDPSEADGHEVIDTRWGDVSNGDHENASVRSRLCAKEFKWNNPWLEDTFAGAPPWGGVKMVLDKTMTKAKSPSGGFKIKKVLILDISGAHIHPLAKRELFTRVPSDGPAGEGGKIGLLPRRMHGARGAAAGWGEHRHEKLALAGYKSGVSCPCAFANSDGSSSGVVHGNDFVFEGEEQQLDAMERESRKHMQVQRTALLGPDASDDKRATIHDRLISYVDGSFSVKSRIAMGRSPSRT</sequence>
<evidence type="ECO:0000313" key="1">
    <source>
        <dbReference type="EMBL" id="CAK0892587.1"/>
    </source>
</evidence>
<dbReference type="EMBL" id="CAUYUJ010019634">
    <property type="protein sequence ID" value="CAK0892587.1"/>
    <property type="molecule type" value="Genomic_DNA"/>
</dbReference>
<feature type="non-terminal residue" evidence="1">
    <location>
        <position position="425"/>
    </location>
</feature>
<organism evidence="1 2">
    <name type="scientific">Prorocentrum cordatum</name>
    <dbReference type="NCBI Taxonomy" id="2364126"/>
    <lineage>
        <taxon>Eukaryota</taxon>
        <taxon>Sar</taxon>
        <taxon>Alveolata</taxon>
        <taxon>Dinophyceae</taxon>
        <taxon>Prorocentrales</taxon>
        <taxon>Prorocentraceae</taxon>
        <taxon>Prorocentrum</taxon>
    </lineage>
</organism>
<feature type="non-terminal residue" evidence="1">
    <location>
        <position position="1"/>
    </location>
</feature>
<reference evidence="1" key="1">
    <citation type="submission" date="2023-10" db="EMBL/GenBank/DDBJ databases">
        <authorList>
            <person name="Chen Y."/>
            <person name="Shah S."/>
            <person name="Dougan E. K."/>
            <person name="Thang M."/>
            <person name="Chan C."/>
        </authorList>
    </citation>
    <scope>NUCLEOTIDE SEQUENCE [LARGE SCALE GENOMIC DNA]</scope>
</reference>